<sequence length="53" mass="6121">MSLNRKEVQPIDLDAYSGFVKKHADIIEHYLTVDKIGDPETTLQNTYYLEHAV</sequence>
<evidence type="ECO:0000313" key="3">
    <source>
        <dbReference type="Proteomes" id="UP000683429"/>
    </source>
</evidence>
<reference evidence="2" key="1">
    <citation type="submission" date="2016-10" db="EMBL/GenBank/DDBJ databases">
        <authorList>
            <person name="de Groot N.N."/>
        </authorList>
    </citation>
    <scope>NUCLEOTIDE SEQUENCE [LARGE SCALE GENOMIC DNA]</scope>
    <source>
        <strain evidence="2">CGMCC 1.10238</strain>
    </source>
</reference>
<name>A0A1H8SX83_9BACL</name>
<dbReference type="RefSeq" id="WP_175491913.1">
    <property type="nucleotide sequence ID" value="NZ_CP076607.1"/>
</dbReference>
<proteinExistence type="predicted"/>
<dbReference type="EMBL" id="FODH01000012">
    <property type="protein sequence ID" value="SEO83370.1"/>
    <property type="molecule type" value="Genomic_DNA"/>
</dbReference>
<dbReference type="EMBL" id="CP076607">
    <property type="protein sequence ID" value="QWU15597.1"/>
    <property type="molecule type" value="Genomic_DNA"/>
</dbReference>
<gene>
    <name evidence="1" type="ORF">KP014_27800</name>
    <name evidence="2" type="ORF">SAMN04487895_112154</name>
</gene>
<protein>
    <submittedName>
        <fullName evidence="2">Uncharacterized protein</fullName>
    </submittedName>
</protein>
<evidence type="ECO:0000313" key="2">
    <source>
        <dbReference type="EMBL" id="SEO83370.1"/>
    </source>
</evidence>
<evidence type="ECO:0000313" key="1">
    <source>
        <dbReference type="EMBL" id="QWU15597.1"/>
    </source>
</evidence>
<dbReference type="Proteomes" id="UP000198809">
    <property type="component" value="Unassembled WGS sequence"/>
</dbReference>
<organism evidence="2">
    <name type="scientific">Paenibacillus sophorae</name>
    <dbReference type="NCBI Taxonomy" id="1333845"/>
    <lineage>
        <taxon>Bacteria</taxon>
        <taxon>Bacillati</taxon>
        <taxon>Bacillota</taxon>
        <taxon>Bacilli</taxon>
        <taxon>Bacillales</taxon>
        <taxon>Paenibacillaceae</taxon>
        <taxon>Paenibacillus</taxon>
    </lineage>
</organism>
<dbReference type="AlphaFoldDB" id="A0A1H8SX83"/>
<dbReference type="Proteomes" id="UP000683429">
    <property type="component" value="Chromosome"/>
</dbReference>
<accession>A0A1H8SX83</accession>
<keyword evidence="3" id="KW-1185">Reference proteome</keyword>
<dbReference type="STRING" id="1333845.SAMN04487895_112154"/>
<reference evidence="1 3" key="2">
    <citation type="submission" date="2021-06" db="EMBL/GenBank/DDBJ databases">
        <title>Whole genome sequence of Paenibacillus sophorae DSM23020 for comparative genomics.</title>
        <authorList>
            <person name="Kim M.-J."/>
            <person name="Lee G."/>
            <person name="Shin J.-H."/>
        </authorList>
    </citation>
    <scope>NUCLEOTIDE SEQUENCE [LARGE SCALE GENOMIC DNA]</scope>
    <source>
        <strain evidence="1 3">DSM 23020</strain>
    </source>
</reference>